<feature type="domain" description="Sushi" evidence="6">
    <location>
        <begin position="269"/>
        <end position="327"/>
    </location>
</feature>
<keyword evidence="3" id="KW-0732">Signal</keyword>
<sequence length="389" mass="43928">IKYDLKLCCLLTHMFQLNLPVCLKPPDIPHASVSEESRKRGYEQGDLLYYTCDTGYVSGPTITYICSSKSWKPVRAGELKPCELPDDTPNGYYQIIQGDDFVFGTTIKYFCNSGYQMVSKVQTRTCLLNKWTNHVPICEPVSCSPPTVQEGLIVRGLPDNDGPILSDRFITFSCADRSKYLSGSSELICGQDGEWSGTFPSCEDITCQAQKPLPPLYVTGLPPANEKMKYGHKLRFLCDSRYTLFGVTEVECLETGQWSAAFPTCREPVGCGMPPPLEFGDVQSSLQSSYDHGERVEYSCQSYYTLDGQTHKTCSNGQWTGEMRCIRPCTVTQDDMRRKNIELRYKSDPKIYSRHRDFVTFSCTRGRHDGRLAMRQQCIDGEMLLPSCQ</sequence>
<evidence type="ECO:0000256" key="4">
    <source>
        <dbReference type="ARBA" id="ARBA00023157"/>
    </source>
</evidence>
<dbReference type="Proteomes" id="UP000472263">
    <property type="component" value="Chromosome 4"/>
</dbReference>
<dbReference type="InParanoid" id="A0A668AB77"/>
<dbReference type="InterPro" id="IPR000436">
    <property type="entry name" value="Sushi_SCR_CCP_dom"/>
</dbReference>
<dbReference type="Ensembl" id="ENSMMDT00005043066.1">
    <property type="protein sequence ID" value="ENSMMDP00005042211.1"/>
    <property type="gene ID" value="ENSMMDG00005019458.1"/>
</dbReference>
<reference evidence="7" key="2">
    <citation type="submission" date="2025-08" db="UniProtKB">
        <authorList>
            <consortium name="Ensembl"/>
        </authorList>
    </citation>
    <scope>IDENTIFICATION</scope>
</reference>
<dbReference type="GeneTree" id="ENSGT00940000154967"/>
<proteinExistence type="predicted"/>
<keyword evidence="2 5" id="KW-0768">Sushi</keyword>
<dbReference type="InterPro" id="IPR051503">
    <property type="entry name" value="ComplSys_Reg/VirEntry_Med"/>
</dbReference>
<dbReference type="PANTHER" id="PTHR45785">
    <property type="entry name" value="COMPLEMENT FACTOR H-RELATED"/>
    <property type="match status" value="1"/>
</dbReference>
<evidence type="ECO:0000256" key="2">
    <source>
        <dbReference type="ARBA" id="ARBA00022659"/>
    </source>
</evidence>
<reference evidence="7" key="1">
    <citation type="submission" date="2019-06" db="EMBL/GenBank/DDBJ databases">
        <authorList>
            <consortium name="Wellcome Sanger Institute Data Sharing"/>
        </authorList>
    </citation>
    <scope>NUCLEOTIDE SEQUENCE [LARGE SCALE GENOMIC DNA]</scope>
</reference>
<dbReference type="AlphaFoldDB" id="A0A668AB77"/>
<keyword evidence="4 5" id="KW-1015">Disulfide bond</keyword>
<dbReference type="Pfam" id="PF00084">
    <property type="entry name" value="Sushi"/>
    <property type="match status" value="5"/>
</dbReference>
<comment type="subcellular location">
    <subcellularLocation>
        <location evidence="1">Virion</location>
    </subcellularLocation>
</comment>
<dbReference type="PANTHER" id="PTHR45785:SF2">
    <property type="entry name" value="COMPLEMENT FACTOR H-RELATED"/>
    <property type="match status" value="1"/>
</dbReference>
<feature type="disulfide bond" evidence="5">
    <location>
        <begin position="238"/>
        <end position="265"/>
    </location>
</feature>
<evidence type="ECO:0000313" key="8">
    <source>
        <dbReference type="Proteomes" id="UP000472263"/>
    </source>
</evidence>
<feature type="disulfide bond" evidence="5">
    <location>
        <begin position="271"/>
        <end position="314"/>
    </location>
</feature>
<evidence type="ECO:0000313" key="7">
    <source>
        <dbReference type="Ensembl" id="ENSMMDP00005042211.1"/>
    </source>
</evidence>
<name>A0A668AB77_9TELE</name>
<accession>A0A668AB77</accession>
<evidence type="ECO:0000259" key="6">
    <source>
        <dbReference type="PROSITE" id="PS50923"/>
    </source>
</evidence>
<comment type="caution">
    <text evidence="5">Lacks conserved residue(s) required for the propagation of feature annotation.</text>
</comment>
<evidence type="ECO:0000256" key="1">
    <source>
        <dbReference type="ARBA" id="ARBA00004328"/>
    </source>
</evidence>
<dbReference type="CDD" id="cd00033">
    <property type="entry name" value="CCP"/>
    <property type="match status" value="5"/>
</dbReference>
<dbReference type="Gene3D" id="2.10.70.10">
    <property type="entry name" value="Complement Module, domain 1"/>
    <property type="match status" value="6"/>
</dbReference>
<keyword evidence="8" id="KW-1185">Reference proteome</keyword>
<dbReference type="SMART" id="SM00032">
    <property type="entry name" value="CCP"/>
    <property type="match status" value="5"/>
</dbReference>
<dbReference type="PROSITE" id="PS50923">
    <property type="entry name" value="SUSHI"/>
    <property type="match status" value="4"/>
</dbReference>
<feature type="domain" description="Sushi" evidence="6">
    <location>
        <begin position="205"/>
        <end position="267"/>
    </location>
</feature>
<reference evidence="7" key="3">
    <citation type="submission" date="2025-09" db="UniProtKB">
        <authorList>
            <consortium name="Ensembl"/>
        </authorList>
    </citation>
    <scope>IDENTIFICATION</scope>
</reference>
<feature type="domain" description="Sushi" evidence="6">
    <location>
        <begin position="80"/>
        <end position="140"/>
    </location>
</feature>
<evidence type="ECO:0000256" key="5">
    <source>
        <dbReference type="PROSITE-ProRule" id="PRU00302"/>
    </source>
</evidence>
<feature type="disulfide bond" evidence="5">
    <location>
        <begin position="111"/>
        <end position="138"/>
    </location>
</feature>
<feature type="domain" description="Sushi" evidence="6">
    <location>
        <begin position="141"/>
        <end position="204"/>
    </location>
</feature>
<dbReference type="SUPFAM" id="SSF57535">
    <property type="entry name" value="Complement control module/SCR domain"/>
    <property type="match status" value="6"/>
</dbReference>
<evidence type="ECO:0000256" key="3">
    <source>
        <dbReference type="ARBA" id="ARBA00022729"/>
    </source>
</evidence>
<organism evidence="7 8">
    <name type="scientific">Myripristis murdjan</name>
    <name type="common">pinecone soldierfish</name>
    <dbReference type="NCBI Taxonomy" id="586833"/>
    <lineage>
        <taxon>Eukaryota</taxon>
        <taxon>Metazoa</taxon>
        <taxon>Chordata</taxon>
        <taxon>Craniata</taxon>
        <taxon>Vertebrata</taxon>
        <taxon>Euteleostomi</taxon>
        <taxon>Actinopterygii</taxon>
        <taxon>Neopterygii</taxon>
        <taxon>Teleostei</taxon>
        <taxon>Neoteleostei</taxon>
        <taxon>Acanthomorphata</taxon>
        <taxon>Holocentriformes</taxon>
        <taxon>Holocentridae</taxon>
        <taxon>Myripristis</taxon>
    </lineage>
</organism>
<protein>
    <submittedName>
        <fullName evidence="7">Complement factor H like 4</fullName>
    </submittedName>
</protein>
<dbReference type="InterPro" id="IPR035976">
    <property type="entry name" value="Sushi/SCR/CCP_sf"/>
</dbReference>